<feature type="transmembrane region" description="Helical" evidence="8">
    <location>
        <begin position="166"/>
        <end position="185"/>
    </location>
</feature>
<feature type="transmembrane region" description="Helical" evidence="8">
    <location>
        <begin position="104"/>
        <end position="129"/>
    </location>
</feature>
<evidence type="ECO:0000256" key="7">
    <source>
        <dbReference type="ARBA" id="ARBA00023136"/>
    </source>
</evidence>
<feature type="transmembrane region" description="Helical" evidence="8">
    <location>
        <begin position="250"/>
        <end position="267"/>
    </location>
</feature>
<proteinExistence type="inferred from homology"/>
<evidence type="ECO:0000256" key="2">
    <source>
        <dbReference type="ARBA" id="ARBA00008583"/>
    </source>
</evidence>
<dbReference type="GO" id="GO:0055085">
    <property type="term" value="P:transmembrane transport"/>
    <property type="evidence" value="ECO:0007669"/>
    <property type="project" value="InterPro"/>
</dbReference>
<accession>A0A5C5RKU4</accession>
<evidence type="ECO:0000256" key="6">
    <source>
        <dbReference type="ARBA" id="ARBA00022989"/>
    </source>
</evidence>
<dbReference type="EMBL" id="VIGV01000004">
    <property type="protein sequence ID" value="TWS23252.1"/>
    <property type="molecule type" value="Genomic_DNA"/>
</dbReference>
<keyword evidence="6 8" id="KW-1133">Transmembrane helix</keyword>
<feature type="transmembrane region" description="Helical" evidence="8">
    <location>
        <begin position="279"/>
        <end position="305"/>
    </location>
</feature>
<reference evidence="10 11" key="1">
    <citation type="submission" date="2019-06" db="EMBL/GenBank/DDBJ databases">
        <authorList>
            <person name="Teng J.L.L."/>
            <person name="Lee H.H."/>
            <person name="Lau S.K.P."/>
            <person name="Woo P.C.Y."/>
        </authorList>
    </citation>
    <scope>NUCLEOTIDE SEQUENCE [LARGE SCALE GENOMIC DNA]</scope>
    <source>
        <strain evidence="10 11">HKU70</strain>
    </source>
</reference>
<keyword evidence="4 8" id="KW-0812">Transmembrane</keyword>
<comment type="subcellular location">
    <subcellularLocation>
        <location evidence="1">Membrane</location>
        <topology evidence="1">Multi-pass membrane protein</topology>
    </subcellularLocation>
</comment>
<evidence type="ECO:0000256" key="4">
    <source>
        <dbReference type="ARBA" id="ARBA00022692"/>
    </source>
</evidence>
<keyword evidence="3" id="KW-0813">Transport</keyword>
<dbReference type="PIRSF" id="PIRSF006060">
    <property type="entry name" value="AA_transporter"/>
    <property type="match status" value="1"/>
</dbReference>
<feature type="transmembrane region" description="Helical" evidence="8">
    <location>
        <begin position="27"/>
        <end position="44"/>
    </location>
</feature>
<feature type="transmembrane region" description="Helical" evidence="8">
    <location>
        <begin position="434"/>
        <end position="453"/>
    </location>
</feature>
<feature type="transmembrane region" description="Helical" evidence="8">
    <location>
        <begin position="205"/>
        <end position="229"/>
    </location>
</feature>
<sequence>MAAPSGENTAAAPTDPGLHAGLRARHLIMMSLGSAIGAGLFVGAGKGIALAGPAVLIAYAVAGLVVIAVMRMLGEMVAADPNPGAFSYYAGRALGPGAGFAVGWLWWVQLCLVVAAEAVAAAAILNGLLPGGPPVWVWALVFMVALTGLNLAGVRGFGEFEFWFSLIKVVFVALFLIIGVGYLLGWTSAPSPGLGNLTDFAPHGISGVVAALLVVAFAFGGIEIVAVAAAETQDPERTVGRAIRATVWRILVFYVGSVAVILLALPWDDPAVAKEPFVAVLRAAGLPAVGTTLGVVIVVALLSSLNANLYGSSRMLYSLAERGMAPAVAARANGSGVPVPAVLASSVIGFLAVPATYVWGSEVLDRLLAVVGSTLIVTWLATIASQIVLRRRAERDGTRLPLTMWAYPYLSWAVLVVLLGIVVLAIANDDVREQVLSTAAVVAVLWAVGTVHARRRTRDGAVTAGPGGPARG</sequence>
<dbReference type="GO" id="GO:0006865">
    <property type="term" value="P:amino acid transport"/>
    <property type="evidence" value="ECO:0007669"/>
    <property type="project" value="UniProtKB-KW"/>
</dbReference>
<organism evidence="10 11">
    <name type="scientific">Tsukamurella sputi</name>
    <dbReference type="NCBI Taxonomy" id="2591848"/>
    <lineage>
        <taxon>Bacteria</taxon>
        <taxon>Bacillati</taxon>
        <taxon>Actinomycetota</taxon>
        <taxon>Actinomycetes</taxon>
        <taxon>Mycobacteriales</taxon>
        <taxon>Tsukamurellaceae</taxon>
        <taxon>Tsukamurella</taxon>
    </lineage>
</organism>
<dbReference type="PROSITE" id="PS00218">
    <property type="entry name" value="AMINO_ACID_PERMEASE_1"/>
    <property type="match status" value="1"/>
</dbReference>
<dbReference type="GO" id="GO:0016020">
    <property type="term" value="C:membrane"/>
    <property type="evidence" value="ECO:0007669"/>
    <property type="project" value="UniProtKB-SubCell"/>
</dbReference>
<dbReference type="InterPro" id="IPR004840">
    <property type="entry name" value="Amino_acid_permease_CS"/>
</dbReference>
<evidence type="ECO:0000256" key="3">
    <source>
        <dbReference type="ARBA" id="ARBA00022448"/>
    </source>
</evidence>
<evidence type="ECO:0000313" key="11">
    <source>
        <dbReference type="Proteomes" id="UP000319792"/>
    </source>
</evidence>
<comment type="caution">
    <text evidence="10">The sequence shown here is derived from an EMBL/GenBank/DDBJ whole genome shotgun (WGS) entry which is preliminary data.</text>
</comment>
<keyword evidence="7 8" id="KW-0472">Membrane</keyword>
<gene>
    <name evidence="10" type="ORF">FK268_13135</name>
</gene>
<dbReference type="RefSeq" id="WP_146434739.1">
    <property type="nucleotide sequence ID" value="NZ_VIGV01000004.1"/>
</dbReference>
<reference evidence="10 11" key="2">
    <citation type="submission" date="2019-08" db="EMBL/GenBank/DDBJ databases">
        <title>Tsukamurella conjunctivitidis sp. nov., Tsukamurella assacharolytica sp. nov. and Tsukamurella sputae sp. nov. isolated from patients with conjunctivitis, bacteraemia (lymphoma) and respiratory infection (sputum) in Hong Kong.</title>
        <authorList>
            <person name="Fok K.M.N."/>
            <person name="Fong J.Y.H."/>
        </authorList>
    </citation>
    <scope>NUCLEOTIDE SEQUENCE [LARGE SCALE GENOMIC DNA]</scope>
    <source>
        <strain evidence="10 11">HKU70</strain>
    </source>
</reference>
<comment type="similarity">
    <text evidence="2">Belongs to the amino acid-polyamine-organocation (APC) superfamily. Amino acid transporter (AAT) (TC 2.A.3.1) family.</text>
</comment>
<dbReference type="OrthoDB" id="5297508at2"/>
<keyword evidence="5" id="KW-0029">Amino-acid transport</keyword>
<evidence type="ECO:0000259" key="9">
    <source>
        <dbReference type="Pfam" id="PF00324"/>
    </source>
</evidence>
<dbReference type="AlphaFoldDB" id="A0A5C5RKU4"/>
<dbReference type="FunFam" id="1.20.1740.10:FF:000001">
    <property type="entry name" value="Amino acid permease"/>
    <property type="match status" value="1"/>
</dbReference>
<dbReference type="PANTHER" id="PTHR43495">
    <property type="entry name" value="GABA PERMEASE"/>
    <property type="match status" value="1"/>
</dbReference>
<evidence type="ECO:0000256" key="1">
    <source>
        <dbReference type="ARBA" id="ARBA00004141"/>
    </source>
</evidence>
<feature type="transmembrane region" description="Helical" evidence="8">
    <location>
        <begin position="50"/>
        <end position="70"/>
    </location>
</feature>
<feature type="transmembrane region" description="Helical" evidence="8">
    <location>
        <begin position="409"/>
        <end position="428"/>
    </location>
</feature>
<feature type="domain" description="Amino acid permease/ SLC12A" evidence="9">
    <location>
        <begin position="26"/>
        <end position="457"/>
    </location>
</feature>
<name>A0A5C5RKU4_9ACTN</name>
<dbReference type="InterPro" id="IPR004841">
    <property type="entry name" value="AA-permease/SLC12A_dom"/>
</dbReference>
<feature type="transmembrane region" description="Helical" evidence="8">
    <location>
        <begin position="366"/>
        <end position="389"/>
    </location>
</feature>
<dbReference type="PANTHER" id="PTHR43495:SF5">
    <property type="entry name" value="GAMMA-AMINOBUTYRIC ACID PERMEASE"/>
    <property type="match status" value="1"/>
</dbReference>
<feature type="transmembrane region" description="Helical" evidence="8">
    <location>
        <begin position="135"/>
        <end position="154"/>
    </location>
</feature>
<dbReference type="Proteomes" id="UP000319792">
    <property type="component" value="Unassembled WGS sequence"/>
</dbReference>
<protein>
    <submittedName>
        <fullName evidence="10">Amino acid permease</fullName>
    </submittedName>
</protein>
<evidence type="ECO:0000256" key="5">
    <source>
        <dbReference type="ARBA" id="ARBA00022970"/>
    </source>
</evidence>
<evidence type="ECO:0000313" key="10">
    <source>
        <dbReference type="EMBL" id="TWS23252.1"/>
    </source>
</evidence>
<dbReference type="Gene3D" id="1.20.1740.10">
    <property type="entry name" value="Amino acid/polyamine transporter I"/>
    <property type="match status" value="1"/>
</dbReference>
<dbReference type="Pfam" id="PF00324">
    <property type="entry name" value="AA_permease"/>
    <property type="match status" value="1"/>
</dbReference>
<keyword evidence="11" id="KW-1185">Reference proteome</keyword>
<evidence type="ECO:0000256" key="8">
    <source>
        <dbReference type="SAM" id="Phobius"/>
    </source>
</evidence>
<feature type="transmembrane region" description="Helical" evidence="8">
    <location>
        <begin position="341"/>
        <end position="360"/>
    </location>
</feature>